<accession>A0A501XJF3</accession>
<name>A0A501XJF3_9SPHN</name>
<gene>
    <name evidence="2" type="ORF">FJQ54_11365</name>
</gene>
<sequence length="145" mass="14781">MSIAFLSIGNAGPASCARPGTVLPNGYRGRIFAMIVNSSLIATLGLVAAAALAAPAAAADSSGVPGVRSVSYSDLNLESADGRAQLERRLVRAAKSICATNPALESSAVRAERERCEAETAAQFDAQIASAIQSSRARKAAFASN</sequence>
<dbReference type="EMBL" id="VFSU01000026">
    <property type="protein sequence ID" value="TPE60585.1"/>
    <property type="molecule type" value="Genomic_DNA"/>
</dbReference>
<evidence type="ECO:0000256" key="1">
    <source>
        <dbReference type="SAM" id="Phobius"/>
    </source>
</evidence>
<dbReference type="AlphaFoldDB" id="A0A501XJF3"/>
<keyword evidence="1" id="KW-0812">Transmembrane</keyword>
<dbReference type="NCBIfam" id="TIGR04433">
    <property type="entry name" value="UrcA_uranyl"/>
    <property type="match status" value="1"/>
</dbReference>
<feature type="transmembrane region" description="Helical" evidence="1">
    <location>
        <begin position="32"/>
        <end position="54"/>
    </location>
</feature>
<evidence type="ECO:0000313" key="2">
    <source>
        <dbReference type="EMBL" id="TPE60585.1"/>
    </source>
</evidence>
<evidence type="ECO:0000313" key="3">
    <source>
        <dbReference type="Proteomes" id="UP000319897"/>
    </source>
</evidence>
<keyword evidence="3" id="KW-1185">Reference proteome</keyword>
<proteinExistence type="predicted"/>
<protein>
    <submittedName>
        <fullName evidence="2">UrcA family protein</fullName>
    </submittedName>
</protein>
<keyword evidence="1" id="KW-0472">Membrane</keyword>
<dbReference type="Proteomes" id="UP000319897">
    <property type="component" value="Unassembled WGS sequence"/>
</dbReference>
<reference evidence="2 3" key="1">
    <citation type="submission" date="2019-06" db="EMBL/GenBank/DDBJ databases">
        <authorList>
            <person name="Lee I."/>
            <person name="Jang G.I."/>
            <person name="Hwang C.Y."/>
        </authorList>
    </citation>
    <scope>NUCLEOTIDE SEQUENCE [LARGE SCALE GENOMIC DNA]</scope>
    <source>
        <strain evidence="2 3">PAMC 28131</strain>
    </source>
</reference>
<keyword evidence="1" id="KW-1133">Transmembrane helix</keyword>
<organism evidence="2 3">
    <name type="scientific">Sandaracinobacter neustonicus</name>
    <dbReference type="NCBI Taxonomy" id="1715348"/>
    <lineage>
        <taxon>Bacteria</taxon>
        <taxon>Pseudomonadati</taxon>
        <taxon>Pseudomonadota</taxon>
        <taxon>Alphaproteobacteria</taxon>
        <taxon>Sphingomonadales</taxon>
        <taxon>Sphingosinicellaceae</taxon>
        <taxon>Sandaracinobacter</taxon>
    </lineage>
</organism>
<comment type="caution">
    <text evidence="2">The sequence shown here is derived from an EMBL/GenBank/DDBJ whole genome shotgun (WGS) entry which is preliminary data.</text>
</comment>
<dbReference type="InterPro" id="IPR030972">
    <property type="entry name" value="UrcA_uranyl"/>
</dbReference>
<dbReference type="OrthoDB" id="7511162at2"/>